<dbReference type="PROSITE" id="PS01287">
    <property type="entry name" value="RTC"/>
    <property type="match status" value="1"/>
</dbReference>
<evidence type="ECO:0000256" key="7">
    <source>
        <dbReference type="NCBIfam" id="TIGR03399"/>
    </source>
</evidence>
<comment type="function">
    <text evidence="6">Catalyzes the conversion of 3'-phosphate to a 2',3'-cyclic phosphodiester at the end of RNA. The mechanism of action of the enzyme occurs in 3 steps: (A) adenylation of the enzyme by ATP; (B) transfer of adenylate to an RNA-N3'P to produce RNA-N3'PP5'A; (C) and attack of the adjacent 2'-hydroxyl on the 3'-phosphorus in the diester linkage to produce the cyclic end product. The biological role of this enzyme is unknown but it is likely to function in some aspects of cellular RNA processing.</text>
</comment>
<keyword evidence="3 6" id="KW-0436">Ligase</keyword>
<evidence type="ECO:0000313" key="11">
    <source>
        <dbReference type="EMBL" id="QGR21623.1"/>
    </source>
</evidence>
<evidence type="ECO:0000313" key="13">
    <source>
        <dbReference type="Proteomes" id="UP000474054"/>
    </source>
</evidence>
<dbReference type="EC" id="6.5.1.4" evidence="6 7"/>
<feature type="domain" description="RNA 3'-terminal phosphate cyclase insert" evidence="9">
    <location>
        <begin position="179"/>
        <end position="272"/>
    </location>
</feature>
<evidence type="ECO:0000256" key="4">
    <source>
        <dbReference type="ARBA" id="ARBA00022741"/>
    </source>
</evidence>
<evidence type="ECO:0000256" key="2">
    <source>
        <dbReference type="ARBA" id="ARBA00021428"/>
    </source>
</evidence>
<keyword evidence="5 6" id="KW-0067">ATP-binding</keyword>
<dbReference type="InterPro" id="IPR020719">
    <property type="entry name" value="RNA3'_term_phos_cycl-like_CS"/>
</dbReference>
<dbReference type="PIRSF" id="PIRSF005378">
    <property type="entry name" value="RNA3'_term_phos_cycl_euk"/>
    <property type="match status" value="1"/>
</dbReference>
<organism evidence="11 12">
    <name type="scientific">Acidianus ambivalens</name>
    <name type="common">Desulfurolobus ambivalens</name>
    <dbReference type="NCBI Taxonomy" id="2283"/>
    <lineage>
        <taxon>Archaea</taxon>
        <taxon>Thermoproteota</taxon>
        <taxon>Thermoprotei</taxon>
        <taxon>Sulfolobales</taxon>
        <taxon>Sulfolobaceae</taxon>
        <taxon>Acidianus</taxon>
    </lineage>
</organism>
<keyword evidence="12" id="KW-1185">Reference proteome</keyword>
<name>A0A650CV28_ACIAM</name>
<reference evidence="11 12" key="2">
    <citation type="submission" date="2019-10" db="EMBL/GenBank/DDBJ databases">
        <title>Genome Sequences from Six Type Strain Members of the Archaeal Family Sulfolobaceae: Acidianus ambivalens, Acidianus infernus, Metallosphaera prunae, Stygiolobus azoricus, Sulfolobus metallicus, and Sulfurisphaera ohwakuensis.</title>
        <authorList>
            <person name="Counts J.A."/>
            <person name="Kelly R.M."/>
        </authorList>
    </citation>
    <scope>NUCLEOTIDE SEQUENCE [LARGE SCALE GENOMIC DNA]</scope>
    <source>
        <strain evidence="11 12">LEI 10</strain>
    </source>
</reference>
<evidence type="ECO:0000256" key="5">
    <source>
        <dbReference type="ARBA" id="ARBA00022840"/>
    </source>
</evidence>
<dbReference type="Gene3D" id="3.65.10.20">
    <property type="entry name" value="RNA 3'-terminal phosphate cyclase domain"/>
    <property type="match status" value="1"/>
</dbReference>
<comment type="catalytic activity">
    <reaction evidence="6">
        <text>a 3'-end 3'-phospho-ribonucleotide-RNA + ATP = a 3'-end 2',3'-cyclophospho-ribonucleotide-RNA + AMP + diphosphate</text>
        <dbReference type="Rhea" id="RHEA:23976"/>
        <dbReference type="Rhea" id="RHEA-COMP:10463"/>
        <dbReference type="Rhea" id="RHEA-COMP:10464"/>
        <dbReference type="ChEBI" id="CHEBI:30616"/>
        <dbReference type="ChEBI" id="CHEBI:33019"/>
        <dbReference type="ChEBI" id="CHEBI:83062"/>
        <dbReference type="ChEBI" id="CHEBI:83064"/>
        <dbReference type="ChEBI" id="CHEBI:456215"/>
        <dbReference type="EC" id="6.5.1.4"/>
    </reaction>
</comment>
<dbReference type="InterPro" id="IPR000228">
    <property type="entry name" value="RNA3'_term_phos_cyc"/>
</dbReference>
<dbReference type="NCBIfam" id="TIGR03399">
    <property type="entry name" value="RNA_3prim_cycl"/>
    <property type="match status" value="1"/>
</dbReference>
<evidence type="ECO:0000256" key="1">
    <source>
        <dbReference type="ARBA" id="ARBA00009206"/>
    </source>
</evidence>
<sequence>MIEIDGSFGEGGGEILRTSLTLSALTGKPFRIYNIRAKRKNPGLQRQHLSAVKLVKELCNAESKGDYLGSQELVFIPHEIKNEGDFTLDVTTAGSVTLIAVSVIPLIINRNIKIRLIGGTDVPKSPTIDYMRLVYLEILKKIGIQGEIKLIKRGHYPRGGGIIELSNFKGKGEEFEIVEMGKIEEIKGISHVSSLPSHIAERQAKSAEEFIKKFLSVNVNISLDIRQGESEGTGITLAAYGKSVMGSDSLGEKGKRAEKVGEEAASKLIEDLKTNAGVDRHMSDMLMLYASLYKGKFAGAMLTMHARTNAEIIRKFIQDRKIEVIEGKPFTFKVL</sequence>
<dbReference type="CDD" id="cd00874">
    <property type="entry name" value="RNA_Cyclase_Class_II"/>
    <property type="match status" value="1"/>
</dbReference>
<dbReference type="Pfam" id="PF01137">
    <property type="entry name" value="RTC"/>
    <property type="match status" value="1"/>
</dbReference>
<dbReference type="GO" id="GO:0006396">
    <property type="term" value="P:RNA processing"/>
    <property type="evidence" value="ECO:0007669"/>
    <property type="project" value="UniProtKB-UniRule"/>
</dbReference>
<evidence type="ECO:0000313" key="10">
    <source>
        <dbReference type="EMBL" id="MQL55807.1"/>
    </source>
</evidence>
<proteinExistence type="inferred from homology"/>
<feature type="domain" description="RNA 3'-terminal phosphate cyclase" evidence="8">
    <location>
        <begin position="9"/>
        <end position="318"/>
    </location>
</feature>
<dbReference type="RefSeq" id="WP_152941968.1">
    <property type="nucleotide sequence ID" value="NZ_CP045482.1"/>
</dbReference>
<dbReference type="EMBL" id="WHYS01000002">
    <property type="protein sequence ID" value="MQL55807.1"/>
    <property type="molecule type" value="Genomic_DNA"/>
</dbReference>
<evidence type="ECO:0000256" key="6">
    <source>
        <dbReference type="HAMAP-Rule" id="MF_00200"/>
    </source>
</evidence>
<reference evidence="10 13" key="1">
    <citation type="submission" date="2019-10" db="EMBL/GenBank/DDBJ databases">
        <title>Comparative genomics of sulfur disproportionating microorganisms.</title>
        <authorList>
            <person name="Ward L.M."/>
            <person name="Bertran E."/>
            <person name="Johnston D."/>
        </authorList>
    </citation>
    <scope>NUCLEOTIDE SEQUENCE [LARGE SCALE GENOMIC DNA]</scope>
    <source>
        <strain evidence="10 13">DSM 3772</strain>
    </source>
</reference>
<dbReference type="FunFam" id="3.30.360.20:FF:000002">
    <property type="entry name" value="RNA terminal phosphate cyclase-like 1"/>
    <property type="match status" value="1"/>
</dbReference>
<keyword evidence="4 6" id="KW-0547">Nucleotide-binding</keyword>
<accession>A0A650CV28</accession>
<dbReference type="GO" id="GO:0005524">
    <property type="term" value="F:ATP binding"/>
    <property type="evidence" value="ECO:0007669"/>
    <property type="project" value="UniProtKB-KW"/>
</dbReference>
<dbReference type="HAMAP" id="MF_00200">
    <property type="entry name" value="RTC"/>
    <property type="match status" value="1"/>
</dbReference>
<dbReference type="InterPro" id="IPR037136">
    <property type="entry name" value="RNA3'_phos_cyclase_dom_sf"/>
</dbReference>
<evidence type="ECO:0000259" key="9">
    <source>
        <dbReference type="Pfam" id="PF05189"/>
    </source>
</evidence>
<dbReference type="GeneID" id="42779304"/>
<keyword evidence="6" id="KW-0963">Cytoplasm</keyword>
<dbReference type="Proteomes" id="UP000426328">
    <property type="component" value="Chromosome"/>
</dbReference>
<dbReference type="Proteomes" id="UP000474054">
    <property type="component" value="Unassembled WGS sequence"/>
</dbReference>
<dbReference type="InterPro" id="IPR013792">
    <property type="entry name" value="RNA3'P_cycl/enolpyr_Trfase_a/b"/>
</dbReference>
<dbReference type="KEGG" id="aamb:D1866_06160"/>
<evidence type="ECO:0000256" key="3">
    <source>
        <dbReference type="ARBA" id="ARBA00022598"/>
    </source>
</evidence>
<evidence type="ECO:0000313" key="12">
    <source>
        <dbReference type="Proteomes" id="UP000426328"/>
    </source>
</evidence>
<gene>
    <name evidence="6" type="primary">rtcA</name>
    <name evidence="11" type="ORF">D1866_06160</name>
    <name evidence="10" type="ORF">GFB69_08665</name>
</gene>
<dbReference type="InterPro" id="IPR023797">
    <property type="entry name" value="RNA3'_phos_cyclase_dom"/>
</dbReference>
<evidence type="ECO:0000259" key="8">
    <source>
        <dbReference type="Pfam" id="PF01137"/>
    </source>
</evidence>
<dbReference type="Pfam" id="PF05189">
    <property type="entry name" value="RTC_insert"/>
    <property type="match status" value="1"/>
</dbReference>
<dbReference type="InterPro" id="IPR017770">
    <property type="entry name" value="RNA3'_term_phos_cyc_type_1"/>
</dbReference>
<dbReference type="PANTHER" id="PTHR11096">
    <property type="entry name" value="RNA 3' TERMINAL PHOSPHATE CYCLASE"/>
    <property type="match status" value="1"/>
</dbReference>
<dbReference type="GO" id="GO:0005737">
    <property type="term" value="C:cytoplasm"/>
    <property type="evidence" value="ECO:0007669"/>
    <property type="project" value="UniProtKB-SubCell"/>
</dbReference>
<comment type="caution">
    <text evidence="6">Lacks conserved residue(s) required for the propagation of feature annotation.</text>
</comment>
<dbReference type="GO" id="GO:0003963">
    <property type="term" value="F:RNA-3'-phosphate cyclase activity"/>
    <property type="evidence" value="ECO:0007669"/>
    <property type="project" value="UniProtKB-UniRule"/>
</dbReference>
<comment type="subcellular location">
    <subcellularLocation>
        <location evidence="6">Cytoplasm</location>
    </subcellularLocation>
</comment>
<dbReference type="Gene3D" id="3.30.360.20">
    <property type="entry name" value="RNA 3'-terminal phosphate cyclase, insert domain"/>
    <property type="match status" value="1"/>
</dbReference>
<feature type="active site" description="Tele-AMP-histidine intermediate" evidence="6">
    <location>
        <position position="305"/>
    </location>
</feature>
<dbReference type="SUPFAM" id="SSF55205">
    <property type="entry name" value="EPT/RTPC-like"/>
    <property type="match status" value="1"/>
</dbReference>
<dbReference type="InterPro" id="IPR013791">
    <property type="entry name" value="RNA3'-term_phos_cycl_insert"/>
</dbReference>
<comment type="similarity">
    <text evidence="1 6">Belongs to the RNA 3'-terminal cyclase family. Type 1 subfamily.</text>
</comment>
<dbReference type="InterPro" id="IPR036553">
    <property type="entry name" value="RPTC_insert"/>
</dbReference>
<protein>
    <recommendedName>
        <fullName evidence="2 6">RNA 3'-terminal phosphate cyclase</fullName>
        <shortName evidence="6">RNA cyclase</shortName>
        <shortName evidence="6">RNA-3'-phosphate cyclase</shortName>
        <ecNumber evidence="6 7">6.5.1.4</ecNumber>
    </recommendedName>
</protein>
<dbReference type="EMBL" id="CP045482">
    <property type="protein sequence ID" value="QGR21623.1"/>
    <property type="molecule type" value="Genomic_DNA"/>
</dbReference>
<dbReference type="PANTHER" id="PTHR11096:SF0">
    <property type="entry name" value="RNA 3'-TERMINAL PHOSPHATE CYCLASE"/>
    <property type="match status" value="1"/>
</dbReference>
<dbReference type="AlphaFoldDB" id="A0A650CV28"/>